<accession>A0A9X4CZC4</accession>
<organism evidence="1 2">
    <name type="scientific">Pseudomonas asiatica</name>
    <dbReference type="NCBI Taxonomy" id="2219225"/>
    <lineage>
        <taxon>Bacteria</taxon>
        <taxon>Pseudomonadati</taxon>
        <taxon>Pseudomonadota</taxon>
        <taxon>Gammaproteobacteria</taxon>
        <taxon>Pseudomonadales</taxon>
        <taxon>Pseudomonadaceae</taxon>
        <taxon>Pseudomonas</taxon>
    </lineage>
</organism>
<name>A0A9X4CZC4_9PSED</name>
<gene>
    <name evidence="1" type="ORF">NP533_11450</name>
</gene>
<dbReference type="AlphaFoldDB" id="A0A9X4CZC4"/>
<dbReference type="EMBL" id="JANIAN010000012">
    <property type="protein sequence ID" value="MDD2106818.1"/>
    <property type="molecule type" value="Genomic_DNA"/>
</dbReference>
<proteinExistence type="predicted"/>
<dbReference type="Proteomes" id="UP001150678">
    <property type="component" value="Unassembled WGS sequence"/>
</dbReference>
<comment type="caution">
    <text evidence="1">The sequence shown here is derived from an EMBL/GenBank/DDBJ whole genome shotgun (WGS) entry which is preliminary data.</text>
</comment>
<evidence type="ECO:0000313" key="2">
    <source>
        <dbReference type="Proteomes" id="UP001150678"/>
    </source>
</evidence>
<sequence length="250" mass="28926">MMDRVYPHMGWLAMDQAVDYLHHLGLPEITERAFWQLCKIGKCRVYLDCCNREGWLHTSSDGETPIYDDVVGDGYCQIIFPPDQVFNRTNYTDVSGPMVFRNRLINDQEWVLKAPYDISEARFKPIDIEALAGLVADTGERGQIIKLNELSDVNYAAKLEVLASSNNTEIEQQSISDAALGAKVRRQRQDFAIRPREDRDAREAEYRRWLTAAEEIRQESSRPRSKRELAQLVKERLHLPDSLETVRKRL</sequence>
<evidence type="ECO:0000313" key="1">
    <source>
        <dbReference type="EMBL" id="MDD2106818.1"/>
    </source>
</evidence>
<dbReference type="RefSeq" id="WP_274078852.1">
    <property type="nucleotide sequence ID" value="NZ_JANIAN010000012.1"/>
</dbReference>
<reference evidence="1" key="1">
    <citation type="submission" date="2022-07" db="EMBL/GenBank/DDBJ databases">
        <title>Multi-strain Analysis of Pseudomonas putida Reveals Metabolic and Genetic Diversity.</title>
        <authorList>
            <person name="Monk J.M."/>
        </authorList>
    </citation>
    <scope>NUCLEOTIDE SEQUENCE</scope>
    <source>
        <strain evidence="1">17514</strain>
    </source>
</reference>
<protein>
    <submittedName>
        <fullName evidence="1">Uncharacterized protein</fullName>
    </submittedName>
</protein>